<dbReference type="EMBL" id="BAAAEO010000004">
    <property type="protein sequence ID" value="GAA0558143.1"/>
    <property type="molecule type" value="Genomic_DNA"/>
</dbReference>
<evidence type="ECO:0000313" key="2">
    <source>
        <dbReference type="Proteomes" id="UP001501169"/>
    </source>
</evidence>
<sequence length="131" mass="15336">MKHSKPFSLELTDRVLRVTAFGVWTMVDAREYVHQMRLLVQPVINSDWGCILDARLWKMSPAEVFSLLRDNTLWCYQRNLMYAVTLLPDDKMLQWQFIKTTEMEKPEGFVSRLAEDDLAAYALLRAAGYMN</sequence>
<reference evidence="2" key="1">
    <citation type="journal article" date="2019" name="Int. J. Syst. Evol. Microbiol.">
        <title>The Global Catalogue of Microorganisms (GCM) 10K type strain sequencing project: providing services to taxonomists for standard genome sequencing and annotation.</title>
        <authorList>
            <consortium name="The Broad Institute Genomics Platform"/>
            <consortium name="The Broad Institute Genome Sequencing Center for Infectious Disease"/>
            <person name="Wu L."/>
            <person name="Ma J."/>
        </authorList>
    </citation>
    <scope>NUCLEOTIDE SEQUENCE [LARGE SCALE GENOMIC DNA]</scope>
    <source>
        <strain evidence="2">JCM 14331</strain>
    </source>
</reference>
<comment type="caution">
    <text evidence="1">The sequence shown here is derived from an EMBL/GenBank/DDBJ whole genome shotgun (WGS) entry which is preliminary data.</text>
</comment>
<evidence type="ECO:0000313" key="1">
    <source>
        <dbReference type="EMBL" id="GAA0558143.1"/>
    </source>
</evidence>
<proteinExistence type="predicted"/>
<accession>A0ABP3P7G8</accession>
<dbReference type="Proteomes" id="UP001501169">
    <property type="component" value="Unassembled WGS sequence"/>
</dbReference>
<gene>
    <name evidence="1" type="ORF">GCM10009098_27630</name>
</gene>
<protein>
    <submittedName>
        <fullName evidence="1">Uncharacterized protein</fullName>
    </submittedName>
</protein>
<organism evidence="1 2">
    <name type="scientific">Rheinheimera aquimaris</name>
    <dbReference type="NCBI Taxonomy" id="412437"/>
    <lineage>
        <taxon>Bacteria</taxon>
        <taxon>Pseudomonadati</taxon>
        <taxon>Pseudomonadota</taxon>
        <taxon>Gammaproteobacteria</taxon>
        <taxon>Chromatiales</taxon>
        <taxon>Chromatiaceae</taxon>
        <taxon>Rheinheimera</taxon>
    </lineage>
</organism>
<dbReference type="RefSeq" id="WP_226767556.1">
    <property type="nucleotide sequence ID" value="NZ_BAAAEO010000004.1"/>
</dbReference>
<keyword evidence="2" id="KW-1185">Reference proteome</keyword>
<name>A0ABP3P7G8_9GAMM</name>